<keyword evidence="3" id="KW-1185">Reference proteome</keyword>
<dbReference type="VEuPathDB" id="CryptoDB:GNI_233430"/>
<dbReference type="EMBL" id="AFNH02001868">
    <property type="protein sequence ID" value="EZG42735.1"/>
    <property type="molecule type" value="Genomic_DNA"/>
</dbReference>
<proteinExistence type="predicted"/>
<organism evidence="2 3">
    <name type="scientific">Gregarina niphandrodes</name>
    <name type="common">Septate eugregarine</name>
    <dbReference type="NCBI Taxonomy" id="110365"/>
    <lineage>
        <taxon>Eukaryota</taxon>
        <taxon>Sar</taxon>
        <taxon>Alveolata</taxon>
        <taxon>Apicomplexa</taxon>
        <taxon>Conoidasida</taxon>
        <taxon>Gregarinasina</taxon>
        <taxon>Eugregarinorida</taxon>
        <taxon>Gregarinidae</taxon>
        <taxon>Gregarina</taxon>
    </lineage>
</organism>
<dbReference type="RefSeq" id="XP_011133985.1">
    <property type="nucleotide sequence ID" value="XM_011135683.1"/>
</dbReference>
<evidence type="ECO:0000256" key="1">
    <source>
        <dbReference type="SAM" id="MobiDB-lite"/>
    </source>
</evidence>
<dbReference type="AlphaFoldDB" id="A0A023AWX3"/>
<gene>
    <name evidence="2" type="ORF">GNI_233430</name>
</gene>
<reference evidence="2" key="1">
    <citation type="submission" date="2013-12" db="EMBL/GenBank/DDBJ databases">
        <authorList>
            <person name="Omoto C.K."/>
            <person name="Sibley D."/>
            <person name="Venepally P."/>
            <person name="Hadjithomas M."/>
            <person name="Karamycheva S."/>
            <person name="Brunk B."/>
            <person name="Roos D."/>
            <person name="Caler E."/>
            <person name="Lorenzi H."/>
        </authorList>
    </citation>
    <scope>NUCLEOTIDE SEQUENCE</scope>
</reference>
<dbReference type="Proteomes" id="UP000019763">
    <property type="component" value="Unassembled WGS sequence"/>
</dbReference>
<protein>
    <submittedName>
        <fullName evidence="2">Uncharacterized protein</fullName>
    </submittedName>
</protein>
<evidence type="ECO:0000313" key="2">
    <source>
        <dbReference type="EMBL" id="EZG42735.1"/>
    </source>
</evidence>
<accession>A0A023AWX3</accession>
<evidence type="ECO:0000313" key="3">
    <source>
        <dbReference type="Proteomes" id="UP000019763"/>
    </source>
</evidence>
<name>A0A023AWX3_GRENI</name>
<comment type="caution">
    <text evidence="2">The sequence shown here is derived from an EMBL/GenBank/DDBJ whole genome shotgun (WGS) entry which is preliminary data.</text>
</comment>
<feature type="region of interest" description="Disordered" evidence="1">
    <location>
        <begin position="1"/>
        <end position="77"/>
    </location>
</feature>
<dbReference type="GeneID" id="22916769"/>
<feature type="compositionally biased region" description="Basic and acidic residues" evidence="1">
    <location>
        <begin position="24"/>
        <end position="37"/>
    </location>
</feature>
<feature type="compositionally biased region" description="Polar residues" evidence="1">
    <location>
        <begin position="1"/>
        <end position="11"/>
    </location>
</feature>
<sequence>MVNSLSGTTARAQAAGMAVLDMESVNRPDQVNERSSDPETEEQGMSFETSREMVTEPKPSTNAVDRKEAANNPPPSAKTIEMSEVEYAIHIMALETAGNSTYKEVVEMYKSNASSTGTWVTLCEGIPMAAVLLSNPMPDISGAVDVAGVTFCATVAEIPFGKSSTEMTRLGLPTYDSNVVYRIRKRDPTFVVKAQVPPTANDAAISQTDAALGVAIMAITYCQTGSTPLMSTARNTGEMFIPNAARRLAGNRTNDRIKQITTLIPCTGPFPLAMLTVLFSQSAMVNRLTKAMAGHKWANVIERVDEGMVLLGGVHPNLGKLLMWLNTHRSFYFHPHFSGDHAYPQSDVPLRLRLLGLALLTVEGVYELSDGLFDI</sequence>